<reference evidence="2" key="1">
    <citation type="submission" date="2018-10" db="EMBL/GenBank/DDBJ databases">
        <title>FDA dAtabase for Regulatory Grade micrObial Sequences (FDA-ARGOS): Supporting development and validation of Infectious Disease Dx tests.</title>
        <authorList>
            <person name="Kerrigan L."/>
            <person name="Tallon L."/>
            <person name="Sadzewicz L."/>
            <person name="Sengamalay N."/>
            <person name="Ott S."/>
            <person name="Godinez A."/>
            <person name="Nagaraj S."/>
            <person name="Vavikolanu K."/>
            <person name="Nadendla S."/>
            <person name="George J."/>
            <person name="Sichtig H."/>
        </authorList>
    </citation>
    <scope>NUCLEOTIDE SEQUENCE [LARGE SCALE GENOMIC DNA]</scope>
    <source>
        <strain evidence="2">FDAARGOS_311</strain>
    </source>
</reference>
<dbReference type="Proteomes" id="UP000197666">
    <property type="component" value="Unassembled WGS sequence"/>
</dbReference>
<proteinExistence type="predicted"/>
<sequence>MTSRDPRQRSGLMPRRSVTFSYIEGVKAEPESRLGISIAVPRGTGAALMQPERVARGKTASSAASWSSLVLRAAVDNQKYRILD</sequence>
<accession>A0A505IH63</accession>
<name>A0A505IH63_ASPNG</name>
<dbReference type="AlphaFoldDB" id="A0A505IH63"/>
<organism evidence="1 2">
    <name type="scientific">Aspergillus niger</name>
    <dbReference type="NCBI Taxonomy" id="5061"/>
    <lineage>
        <taxon>Eukaryota</taxon>
        <taxon>Fungi</taxon>
        <taxon>Dikarya</taxon>
        <taxon>Ascomycota</taxon>
        <taxon>Pezizomycotina</taxon>
        <taxon>Eurotiomycetes</taxon>
        <taxon>Eurotiomycetidae</taxon>
        <taxon>Eurotiales</taxon>
        <taxon>Aspergillaceae</taxon>
        <taxon>Aspergillus</taxon>
        <taxon>Aspergillus subgen. Circumdati</taxon>
    </lineage>
</organism>
<evidence type="ECO:0000313" key="1">
    <source>
        <dbReference type="EMBL" id="TPR07515.1"/>
    </source>
</evidence>
<evidence type="ECO:0000313" key="2">
    <source>
        <dbReference type="Proteomes" id="UP000197666"/>
    </source>
</evidence>
<gene>
    <name evidence="1" type="ORF">CAN33_0027960</name>
</gene>
<protein>
    <submittedName>
        <fullName evidence="1">Apc13p family protein</fullName>
    </submittedName>
</protein>
<dbReference type="EMBL" id="NKJJ02000005">
    <property type="protein sequence ID" value="TPR07515.1"/>
    <property type="molecule type" value="Genomic_DNA"/>
</dbReference>
<comment type="caution">
    <text evidence="1">The sequence shown here is derived from an EMBL/GenBank/DDBJ whole genome shotgun (WGS) entry which is preliminary data.</text>
</comment>